<dbReference type="GO" id="GO:0003887">
    <property type="term" value="F:DNA-directed DNA polymerase activity"/>
    <property type="evidence" value="ECO:0007669"/>
    <property type="project" value="UniProtKB-EC"/>
</dbReference>
<dbReference type="InterPro" id="IPR050238">
    <property type="entry name" value="DNA_Rep/Repair_Clamp_Loader"/>
</dbReference>
<dbReference type="PANTHER" id="PTHR11669">
    <property type="entry name" value="REPLICATION FACTOR C / DNA POLYMERASE III GAMMA-TAU SUBUNIT"/>
    <property type="match status" value="1"/>
</dbReference>
<reference evidence="2" key="1">
    <citation type="submission" date="2019-10" db="EMBL/GenBank/DDBJ databases">
        <title>Lacipirellula parvula gen. nov., sp. nov., representing a lineage of planctomycetes widespread in freshwater anoxic habitats, and description of the family Lacipirellulaceae.</title>
        <authorList>
            <person name="Dedysh S.N."/>
            <person name="Kulichevskaya I.S."/>
            <person name="Beletsky A.V."/>
            <person name="Rakitin A.L."/>
            <person name="Mardanov A.V."/>
            <person name="Ivanova A.A."/>
            <person name="Saltykova V.X."/>
            <person name="Rijpstra W.I.C."/>
            <person name="Sinninghe Damste J.S."/>
            <person name="Ravin N.V."/>
        </authorList>
    </citation>
    <scope>NUCLEOTIDE SEQUENCE [LARGE SCALE GENOMIC DNA]</scope>
    <source>
        <strain evidence="2">PX69</strain>
    </source>
</reference>
<name>A0A5K7XAE3_9BACT</name>
<dbReference type="AlphaFoldDB" id="A0A5K7XAE3"/>
<dbReference type="KEGG" id="lpav:PLANPX_0878"/>
<dbReference type="PANTHER" id="PTHR11669:SF8">
    <property type="entry name" value="DNA POLYMERASE III SUBUNIT DELTA"/>
    <property type="match status" value="1"/>
</dbReference>
<sequence length="424" mass="46795">MRKTLSHTWHWPRRPASSARTVSFVPHAGHFTNCGDEWLGSGKFLTTAQDGKTGTLLGLFVEGHWPGMLMLWRRRFVWQNGEISADSTMWQGIQGHDEVVEQFRRSLTAGRLATTYLFVGPEGIGKRSFALQLAKALLCTASDPVALETCGQCESCRLAASGNHPDLLQIAAPPGSKSLKIEQFVGPRERRNQEGLCHDIALRPMLGRRRVAIIDDADWFTPESANCLLKTLEEPPPGAVILLIGTARSRQLPTILSRSQVIRFRPLPEEAVQNLALAEGFAADEKAAAELASRSHGSLTLARQLADASLWQMRDRFAAQWLSGELDAARLTREVDEFINAAGKEADARRQRFRQLLALVAARLSDSLRQLASEGRSADATLAAIDRCLEAEEQLDRNANQSTLLENWIDDLASCQTAGRLTAR</sequence>
<dbReference type="SUPFAM" id="SSF52540">
    <property type="entry name" value="P-loop containing nucleoside triphosphate hydrolases"/>
    <property type="match status" value="1"/>
</dbReference>
<dbReference type="Proteomes" id="UP000326837">
    <property type="component" value="Chromosome"/>
</dbReference>
<keyword evidence="1" id="KW-0548">Nucleotidyltransferase</keyword>
<dbReference type="EMBL" id="AP021861">
    <property type="protein sequence ID" value="BBO31266.1"/>
    <property type="molecule type" value="Genomic_DNA"/>
</dbReference>
<organism evidence="1 2">
    <name type="scientific">Lacipirellula parvula</name>
    <dbReference type="NCBI Taxonomy" id="2650471"/>
    <lineage>
        <taxon>Bacteria</taxon>
        <taxon>Pseudomonadati</taxon>
        <taxon>Planctomycetota</taxon>
        <taxon>Planctomycetia</taxon>
        <taxon>Pirellulales</taxon>
        <taxon>Lacipirellulaceae</taxon>
        <taxon>Lacipirellula</taxon>
    </lineage>
</organism>
<proteinExistence type="predicted"/>
<dbReference type="GO" id="GO:0006261">
    <property type="term" value="P:DNA-templated DNA replication"/>
    <property type="evidence" value="ECO:0007669"/>
    <property type="project" value="TreeGrafter"/>
</dbReference>
<protein>
    <submittedName>
        <fullName evidence="1">DNA polymerase III delta prime subunit</fullName>
        <ecNumber evidence="1">2.7.7.7</ecNumber>
    </submittedName>
</protein>
<keyword evidence="1" id="KW-0808">Transferase</keyword>
<dbReference type="Pfam" id="PF13177">
    <property type="entry name" value="DNA_pol3_delta2"/>
    <property type="match status" value="1"/>
</dbReference>
<evidence type="ECO:0000313" key="1">
    <source>
        <dbReference type="EMBL" id="BBO31266.1"/>
    </source>
</evidence>
<keyword evidence="2" id="KW-1185">Reference proteome</keyword>
<gene>
    <name evidence="1" type="ORF">PLANPX_0878</name>
</gene>
<accession>A0A5K7XAE3</accession>
<dbReference type="InterPro" id="IPR027417">
    <property type="entry name" value="P-loop_NTPase"/>
</dbReference>
<evidence type="ECO:0000313" key="2">
    <source>
        <dbReference type="Proteomes" id="UP000326837"/>
    </source>
</evidence>
<dbReference type="Gene3D" id="3.40.50.300">
    <property type="entry name" value="P-loop containing nucleotide triphosphate hydrolases"/>
    <property type="match status" value="1"/>
</dbReference>
<dbReference type="EC" id="2.7.7.7" evidence="1"/>